<evidence type="ECO:0000313" key="4">
    <source>
        <dbReference type="EMBL" id="MFC5895484.1"/>
    </source>
</evidence>
<feature type="region of interest" description="Disordered" evidence="1">
    <location>
        <begin position="180"/>
        <end position="199"/>
    </location>
</feature>
<accession>A0ABW1FNJ6</accession>
<proteinExistence type="predicted"/>
<feature type="domain" description="TadE-like" evidence="3">
    <location>
        <begin position="72"/>
        <end position="114"/>
    </location>
</feature>
<keyword evidence="5" id="KW-1185">Reference proteome</keyword>
<evidence type="ECO:0000259" key="3">
    <source>
        <dbReference type="Pfam" id="PF07811"/>
    </source>
</evidence>
<dbReference type="EMBL" id="JBHSPW010000010">
    <property type="protein sequence ID" value="MFC5895484.1"/>
    <property type="molecule type" value="Genomic_DNA"/>
</dbReference>
<name>A0ABW1FNJ6_9ACTN</name>
<keyword evidence="2" id="KW-0472">Membrane</keyword>
<dbReference type="Proteomes" id="UP001596241">
    <property type="component" value="Unassembled WGS sequence"/>
</dbReference>
<feature type="compositionally biased region" description="Low complexity" evidence="1">
    <location>
        <begin position="181"/>
        <end position="193"/>
    </location>
</feature>
<gene>
    <name evidence="4" type="ORF">ACFP3M_22055</name>
</gene>
<sequence>MSRTTRRGTHRTGPGRRARRTDPGSGVPGAARARGARPSARASDTARALDARPSVRVRRLSARLRGPARDRGQASIEFLGFLPLLLIVALAVVQLGIAAFAVQQAGTGARAAARTASLDPPDRQRDPAAAGRAAMTGWVAERARIGVGGAGDAVRATTTVTLPSLIPGVSLGTVSRSATMPRPAAAHAPGAAPEGVLAP</sequence>
<reference evidence="5" key="1">
    <citation type="journal article" date="2019" name="Int. J. Syst. Evol. Microbiol.">
        <title>The Global Catalogue of Microorganisms (GCM) 10K type strain sequencing project: providing services to taxonomists for standard genome sequencing and annotation.</title>
        <authorList>
            <consortium name="The Broad Institute Genomics Platform"/>
            <consortium name="The Broad Institute Genome Sequencing Center for Infectious Disease"/>
            <person name="Wu L."/>
            <person name="Ma J."/>
        </authorList>
    </citation>
    <scope>NUCLEOTIDE SEQUENCE [LARGE SCALE GENOMIC DNA]</scope>
    <source>
        <strain evidence="5">CGMCC 1.15809</strain>
    </source>
</reference>
<keyword evidence="2" id="KW-1133">Transmembrane helix</keyword>
<dbReference type="InterPro" id="IPR012495">
    <property type="entry name" value="TadE-like_dom"/>
</dbReference>
<evidence type="ECO:0000256" key="1">
    <source>
        <dbReference type="SAM" id="MobiDB-lite"/>
    </source>
</evidence>
<comment type="caution">
    <text evidence="4">The sequence shown here is derived from an EMBL/GenBank/DDBJ whole genome shotgun (WGS) entry which is preliminary data.</text>
</comment>
<dbReference type="Pfam" id="PF07811">
    <property type="entry name" value="TadE"/>
    <property type="match status" value="1"/>
</dbReference>
<keyword evidence="2" id="KW-0812">Transmembrane</keyword>
<organism evidence="4 5">
    <name type="scientific">Streptomyces ramulosus</name>
    <dbReference type="NCBI Taxonomy" id="47762"/>
    <lineage>
        <taxon>Bacteria</taxon>
        <taxon>Bacillati</taxon>
        <taxon>Actinomycetota</taxon>
        <taxon>Actinomycetes</taxon>
        <taxon>Kitasatosporales</taxon>
        <taxon>Streptomycetaceae</taxon>
        <taxon>Streptomyces</taxon>
    </lineage>
</organism>
<feature type="compositionally biased region" description="Low complexity" evidence="1">
    <location>
        <begin position="23"/>
        <end position="43"/>
    </location>
</feature>
<evidence type="ECO:0000313" key="5">
    <source>
        <dbReference type="Proteomes" id="UP001596241"/>
    </source>
</evidence>
<dbReference type="RefSeq" id="WP_345092371.1">
    <property type="nucleotide sequence ID" value="NZ_BAAAWG010000020.1"/>
</dbReference>
<protein>
    <submittedName>
        <fullName evidence="4">TadE family protein</fullName>
    </submittedName>
</protein>
<feature type="transmembrane region" description="Helical" evidence="2">
    <location>
        <begin position="78"/>
        <end position="102"/>
    </location>
</feature>
<feature type="region of interest" description="Disordered" evidence="1">
    <location>
        <begin position="1"/>
        <end position="51"/>
    </location>
</feature>
<evidence type="ECO:0000256" key="2">
    <source>
        <dbReference type="SAM" id="Phobius"/>
    </source>
</evidence>
<feature type="compositionally biased region" description="Basic residues" evidence="1">
    <location>
        <begin position="1"/>
        <end position="19"/>
    </location>
</feature>